<comment type="cofactor">
    <cofactor evidence="1">
        <name>FMN</name>
        <dbReference type="ChEBI" id="CHEBI:58210"/>
    </cofactor>
</comment>
<evidence type="ECO:0000259" key="4">
    <source>
        <dbReference type="Pfam" id="PF01613"/>
    </source>
</evidence>
<dbReference type="PANTHER" id="PTHR43567:SF1">
    <property type="entry name" value="FLAVOREDOXIN"/>
    <property type="match status" value="1"/>
</dbReference>
<comment type="caution">
    <text evidence="5">The sequence shown here is derived from an EMBL/GenBank/DDBJ whole genome shotgun (WGS) entry which is preliminary data.</text>
</comment>
<comment type="similarity">
    <text evidence="3">Belongs to the flavoredoxin family.</text>
</comment>
<dbReference type="GO" id="GO:0010181">
    <property type="term" value="F:FMN binding"/>
    <property type="evidence" value="ECO:0007669"/>
    <property type="project" value="InterPro"/>
</dbReference>
<dbReference type="OrthoDB" id="529189at2"/>
<dbReference type="EMBL" id="AAXW01000009">
    <property type="protein sequence ID" value="EAZ92091.1"/>
    <property type="molecule type" value="Genomic_DNA"/>
</dbReference>
<dbReference type="eggNOG" id="COG1853">
    <property type="taxonomic scope" value="Bacteria"/>
</dbReference>
<evidence type="ECO:0000313" key="6">
    <source>
        <dbReference type="Proteomes" id="UP000003781"/>
    </source>
</evidence>
<dbReference type="SUPFAM" id="SSF50475">
    <property type="entry name" value="FMN-binding split barrel"/>
    <property type="match status" value="1"/>
</dbReference>
<dbReference type="AlphaFoldDB" id="A3INB4"/>
<feature type="domain" description="Flavin reductase like" evidence="4">
    <location>
        <begin position="24"/>
        <end position="162"/>
    </location>
</feature>
<dbReference type="InterPro" id="IPR052174">
    <property type="entry name" value="Flavoredoxin"/>
</dbReference>
<dbReference type="InterPro" id="IPR002563">
    <property type="entry name" value="Flavin_Rdtase-like_dom"/>
</dbReference>
<proteinExistence type="inferred from homology"/>
<dbReference type="GO" id="GO:0016646">
    <property type="term" value="F:oxidoreductase activity, acting on the CH-NH group of donors, NAD or NADP as acceptor"/>
    <property type="evidence" value="ECO:0007669"/>
    <property type="project" value="UniProtKB-ARBA"/>
</dbReference>
<dbReference type="Pfam" id="PF01613">
    <property type="entry name" value="Flavin_Reduct"/>
    <property type="match status" value="1"/>
</dbReference>
<sequence>MSSITSDRLISLDITQPLWDRFFMVAPLVIVGTKEADGNYDLAPKHMAMPFGWDNYFGFICTPSHGTYQNIVREKAFSVSFPQPNQILLTSLTATVRCENNQKPLLSILSTLATTQIDSVYLEDSYLYLECELDRIIDEFGDNSLIVGKIIAAQVKETALRRSDRDDQDILLDIPLLVYLPPGRYSIIDHSFSFPFHAKFHR</sequence>
<dbReference type="RefSeq" id="WP_008274882.1">
    <property type="nucleotide sequence ID" value="NZ_AAXW01000009.1"/>
</dbReference>
<accession>A3INB4</accession>
<dbReference type="PANTHER" id="PTHR43567">
    <property type="entry name" value="FLAVOREDOXIN-RELATED-RELATED"/>
    <property type="match status" value="1"/>
</dbReference>
<dbReference type="Gene3D" id="2.30.110.10">
    <property type="entry name" value="Electron Transport, Fmn-binding Protein, Chain A"/>
    <property type="match status" value="1"/>
</dbReference>
<evidence type="ECO:0000256" key="2">
    <source>
        <dbReference type="ARBA" id="ARBA00022630"/>
    </source>
</evidence>
<gene>
    <name evidence="5" type="ORF">CY0110_00495</name>
</gene>
<organism evidence="5 6">
    <name type="scientific">Crocosphaera chwakensis CCY0110</name>
    <dbReference type="NCBI Taxonomy" id="391612"/>
    <lineage>
        <taxon>Bacteria</taxon>
        <taxon>Bacillati</taxon>
        <taxon>Cyanobacteriota</taxon>
        <taxon>Cyanophyceae</taxon>
        <taxon>Oscillatoriophycideae</taxon>
        <taxon>Chroococcales</taxon>
        <taxon>Aphanothecaceae</taxon>
        <taxon>Crocosphaera</taxon>
        <taxon>Crocosphaera chwakensis</taxon>
    </lineage>
</organism>
<dbReference type="InterPro" id="IPR012349">
    <property type="entry name" value="Split_barrel_FMN-bd"/>
</dbReference>
<protein>
    <recommendedName>
        <fullName evidence="4">Flavin reductase like domain-containing protein</fullName>
    </recommendedName>
</protein>
<evidence type="ECO:0000256" key="1">
    <source>
        <dbReference type="ARBA" id="ARBA00001917"/>
    </source>
</evidence>
<evidence type="ECO:0000256" key="3">
    <source>
        <dbReference type="ARBA" id="ARBA00038054"/>
    </source>
</evidence>
<evidence type="ECO:0000313" key="5">
    <source>
        <dbReference type="EMBL" id="EAZ92091.1"/>
    </source>
</evidence>
<name>A3INB4_9CHRO</name>
<dbReference type="Proteomes" id="UP000003781">
    <property type="component" value="Unassembled WGS sequence"/>
</dbReference>
<keyword evidence="2" id="KW-0285">Flavoprotein</keyword>
<keyword evidence="6" id="KW-1185">Reference proteome</keyword>
<reference evidence="5 6" key="1">
    <citation type="submission" date="2007-03" db="EMBL/GenBank/DDBJ databases">
        <authorList>
            <person name="Stal L."/>
            <person name="Ferriera S."/>
            <person name="Johnson J."/>
            <person name="Kravitz S."/>
            <person name="Beeson K."/>
            <person name="Sutton G."/>
            <person name="Rogers Y.-H."/>
            <person name="Friedman R."/>
            <person name="Frazier M."/>
            <person name="Venter J.C."/>
        </authorList>
    </citation>
    <scope>NUCLEOTIDE SEQUENCE [LARGE SCALE GENOMIC DNA]</scope>
    <source>
        <strain evidence="5 6">CCY0110</strain>
    </source>
</reference>